<dbReference type="EMBL" id="JBIRWE010000012">
    <property type="protein sequence ID" value="MFI1966940.1"/>
    <property type="molecule type" value="Genomic_DNA"/>
</dbReference>
<keyword evidence="2" id="KW-1133">Transmembrane helix</keyword>
<evidence type="ECO:0000256" key="1">
    <source>
        <dbReference type="SAM" id="MobiDB-lite"/>
    </source>
</evidence>
<reference evidence="3 4" key="1">
    <citation type="submission" date="2024-10" db="EMBL/GenBank/DDBJ databases">
        <title>The Natural Products Discovery Center: Release of the First 8490 Sequenced Strains for Exploring Actinobacteria Biosynthetic Diversity.</title>
        <authorList>
            <person name="Kalkreuter E."/>
            <person name="Kautsar S.A."/>
            <person name="Yang D."/>
            <person name="Bader C.D."/>
            <person name="Teijaro C.N."/>
            <person name="Fluegel L."/>
            <person name="Davis C.M."/>
            <person name="Simpson J.R."/>
            <person name="Lauterbach L."/>
            <person name="Steele A.D."/>
            <person name="Gui C."/>
            <person name="Meng S."/>
            <person name="Li G."/>
            <person name="Viehrig K."/>
            <person name="Ye F."/>
            <person name="Su P."/>
            <person name="Kiefer A.F."/>
            <person name="Nichols A."/>
            <person name="Cepeda A.J."/>
            <person name="Yan W."/>
            <person name="Fan B."/>
            <person name="Jiang Y."/>
            <person name="Adhikari A."/>
            <person name="Zheng C.-J."/>
            <person name="Schuster L."/>
            <person name="Cowan T.M."/>
            <person name="Smanski M.J."/>
            <person name="Chevrette M.G."/>
            <person name="De Carvalho L.P.S."/>
            <person name="Shen B."/>
        </authorList>
    </citation>
    <scope>NUCLEOTIDE SEQUENCE [LARGE SCALE GENOMIC DNA]</scope>
    <source>
        <strain evidence="3 4">NPDC020327</strain>
    </source>
</reference>
<evidence type="ECO:0000256" key="2">
    <source>
        <dbReference type="SAM" id="Phobius"/>
    </source>
</evidence>
<feature type="transmembrane region" description="Helical" evidence="2">
    <location>
        <begin position="70"/>
        <end position="89"/>
    </location>
</feature>
<feature type="transmembrane region" description="Helical" evidence="2">
    <location>
        <begin position="43"/>
        <end position="64"/>
    </location>
</feature>
<dbReference type="Proteomes" id="UP001611548">
    <property type="component" value="Unassembled WGS sequence"/>
</dbReference>
<feature type="region of interest" description="Disordered" evidence="1">
    <location>
        <begin position="134"/>
        <end position="177"/>
    </location>
</feature>
<sequence length="177" mass="19048">MEGEGMQDEARRESIARELKRIEESAMCSAQAQFEQTKQWRGINLLLGLPASLLAAIAGTAALVNASGRVAAGVVALASAGFGAMLTTINASHRMNQAAAAANAYLEIQTASRQVREVDLPDLSVEEARGVLAELTARRDEQNKTAEPPNRRSYKKAQENIRSGGQSYAVDEMESEE</sequence>
<evidence type="ECO:0000313" key="4">
    <source>
        <dbReference type="Proteomes" id="UP001611548"/>
    </source>
</evidence>
<name>A0ABW7UWG1_9ACTN</name>
<gene>
    <name evidence="3" type="ORF">ACH429_22980</name>
</gene>
<comment type="caution">
    <text evidence="3">The sequence shown here is derived from an EMBL/GenBank/DDBJ whole genome shotgun (WGS) entry which is preliminary data.</text>
</comment>
<dbReference type="NCBIfam" id="NF033632">
    <property type="entry name" value="SLATT_4"/>
    <property type="match status" value="1"/>
</dbReference>
<accession>A0ABW7UWG1</accession>
<dbReference type="RefSeq" id="WP_240483371.1">
    <property type="nucleotide sequence ID" value="NZ_JBIRWE010000012.1"/>
</dbReference>
<keyword evidence="4" id="KW-1185">Reference proteome</keyword>
<protein>
    <submittedName>
        <fullName evidence="3">SLATT domain-containing protein</fullName>
    </submittedName>
</protein>
<proteinExistence type="predicted"/>
<keyword evidence="2" id="KW-0812">Transmembrane</keyword>
<keyword evidence="2" id="KW-0472">Membrane</keyword>
<organism evidence="3 4">
    <name type="scientific">Streptomyces pathocidini</name>
    <dbReference type="NCBI Taxonomy" id="1650571"/>
    <lineage>
        <taxon>Bacteria</taxon>
        <taxon>Bacillati</taxon>
        <taxon>Actinomycetota</taxon>
        <taxon>Actinomycetes</taxon>
        <taxon>Kitasatosporales</taxon>
        <taxon>Streptomycetaceae</taxon>
        <taxon>Streptomyces</taxon>
    </lineage>
</organism>
<evidence type="ECO:0000313" key="3">
    <source>
        <dbReference type="EMBL" id="MFI1966940.1"/>
    </source>
</evidence>